<dbReference type="NCBIfam" id="NF047765">
    <property type="entry name" value="LIC_13387_fam"/>
    <property type="match status" value="1"/>
</dbReference>
<accession>A0A6N4QZS4</accession>
<feature type="transmembrane region" description="Helical" evidence="1">
    <location>
        <begin position="5"/>
        <end position="24"/>
    </location>
</feature>
<name>A0A6N4QZS4_9LEPT</name>
<comment type="caution">
    <text evidence="2">The sequence shown here is derived from an EMBL/GenBank/DDBJ whole genome shotgun (WGS) entry which is preliminary data.</text>
</comment>
<feature type="transmembrane region" description="Helical" evidence="1">
    <location>
        <begin position="60"/>
        <end position="82"/>
    </location>
</feature>
<feature type="transmembrane region" description="Helical" evidence="1">
    <location>
        <begin position="94"/>
        <end position="115"/>
    </location>
</feature>
<feature type="transmembrane region" description="Helical" evidence="1">
    <location>
        <begin position="121"/>
        <end position="137"/>
    </location>
</feature>
<keyword evidence="1" id="KW-1133">Transmembrane helix</keyword>
<sequence>MKPKLLIRIAAIMMLIFAIGHSIGHLKRYNTTDSQALTVISTMQQTKVPMEGVTKSYDQFYSGMSLNLSIVLISLTILLWFLSNLAESDPRAALKLLIPVFFCVTGFSVTGFFYFFAAPTLISSLGAISLLASIAILQKKL</sequence>
<evidence type="ECO:0000313" key="3">
    <source>
        <dbReference type="Proteomes" id="UP000297613"/>
    </source>
</evidence>
<gene>
    <name evidence="2" type="ORF">EHQ83_16070</name>
</gene>
<dbReference type="RefSeq" id="WP_135573088.1">
    <property type="nucleotide sequence ID" value="NZ_RQGK01000028.1"/>
</dbReference>
<dbReference type="EMBL" id="RQGM01000068">
    <property type="protein sequence ID" value="TGL80732.1"/>
    <property type="molecule type" value="Genomic_DNA"/>
</dbReference>
<protein>
    <submittedName>
        <fullName evidence="2">Uncharacterized protein</fullName>
    </submittedName>
</protein>
<keyword evidence="1" id="KW-0472">Membrane</keyword>
<keyword evidence="1" id="KW-0812">Transmembrane</keyword>
<reference evidence="2 3" key="1">
    <citation type="journal article" date="2019" name="PLoS Negl. Trop. Dis.">
        <title>Revisiting the worldwide diversity of Leptospira species in the environment.</title>
        <authorList>
            <person name="Vincent A.T."/>
            <person name="Schiettekatte O."/>
            <person name="Bourhy P."/>
            <person name="Veyrier F.J."/>
            <person name="Picardeau M."/>
        </authorList>
    </citation>
    <scope>NUCLEOTIDE SEQUENCE [LARGE SCALE GENOMIC DNA]</scope>
    <source>
        <strain evidence="2 3">201702445</strain>
    </source>
</reference>
<dbReference type="AlphaFoldDB" id="A0A6N4QZS4"/>
<evidence type="ECO:0000313" key="2">
    <source>
        <dbReference type="EMBL" id="TGL80732.1"/>
    </source>
</evidence>
<proteinExistence type="predicted"/>
<organism evidence="2 3">
    <name type="scientific">Leptospira yasudae</name>
    <dbReference type="NCBI Taxonomy" id="2202201"/>
    <lineage>
        <taxon>Bacteria</taxon>
        <taxon>Pseudomonadati</taxon>
        <taxon>Spirochaetota</taxon>
        <taxon>Spirochaetia</taxon>
        <taxon>Leptospirales</taxon>
        <taxon>Leptospiraceae</taxon>
        <taxon>Leptospira</taxon>
    </lineage>
</organism>
<dbReference type="Proteomes" id="UP000297613">
    <property type="component" value="Unassembled WGS sequence"/>
</dbReference>
<evidence type="ECO:0000256" key="1">
    <source>
        <dbReference type="SAM" id="Phobius"/>
    </source>
</evidence>
<dbReference type="InterPro" id="IPR058068">
    <property type="entry name" value="LIC_13387-like"/>
</dbReference>